<keyword evidence="3" id="KW-1185">Reference proteome</keyword>
<protein>
    <submittedName>
        <fullName evidence="2">Zinc-binding dehydrogenase</fullName>
    </submittedName>
</protein>
<dbReference type="SUPFAM" id="SSF50129">
    <property type="entry name" value="GroES-like"/>
    <property type="match status" value="1"/>
</dbReference>
<dbReference type="Proteomes" id="UP000400924">
    <property type="component" value="Unassembled WGS sequence"/>
</dbReference>
<dbReference type="SMART" id="SM00829">
    <property type="entry name" value="PKS_ER"/>
    <property type="match status" value="1"/>
</dbReference>
<sequence length="321" mass="34034">MFAAYAARIDRDQPLQGLELGERPAPEPRPGWTTVKVKAASLNHHDLWSLKGVGLGEDKLPMILGCDASGVDEDGNEVVLHSVIGQSGHGVGPKEPRSILTERYQGAFAELVAVPTWNVLPKPKELSFEEAACLPTAWLTAYRMLFTNAGVRPGDSVLVQGAGGGVATAAIVLGKAAGLRVFATSRDESKRKRAVELGAVEALESGARLPERVDAVIETVGAATWSHSVKSLKPGGTLVISGATSGDRPSHAELTRIFFLELKVVGSTMGTKDELEDLLSFCAATGVRPVIDEVLPLDRAREGFERLEAGNLFGKIVLTAP</sequence>
<name>A0A5N8XS58_9ACTN</name>
<dbReference type="InterPro" id="IPR020843">
    <property type="entry name" value="ER"/>
</dbReference>
<dbReference type="InterPro" id="IPR036291">
    <property type="entry name" value="NAD(P)-bd_dom_sf"/>
</dbReference>
<dbReference type="Pfam" id="PF00107">
    <property type="entry name" value="ADH_zinc_N"/>
    <property type="match status" value="1"/>
</dbReference>
<comment type="caution">
    <text evidence="2">The sequence shown here is derived from an EMBL/GenBank/DDBJ whole genome shotgun (WGS) entry which is preliminary data.</text>
</comment>
<reference evidence="2 3" key="1">
    <citation type="submission" date="2019-07" db="EMBL/GenBank/DDBJ databases">
        <title>New species of Amycolatopsis and Streptomyces.</title>
        <authorList>
            <person name="Duangmal K."/>
            <person name="Teo W.F.A."/>
            <person name="Lipun K."/>
        </authorList>
    </citation>
    <scope>NUCLEOTIDE SEQUENCE [LARGE SCALE GENOMIC DNA]</scope>
    <source>
        <strain evidence="2 3">NBRC 106415</strain>
    </source>
</reference>
<dbReference type="OrthoDB" id="9787435at2"/>
<dbReference type="InterPro" id="IPR013154">
    <property type="entry name" value="ADH-like_N"/>
</dbReference>
<dbReference type="AlphaFoldDB" id="A0A5N8XS58"/>
<proteinExistence type="predicted"/>
<accession>A0A5N8XS58</accession>
<dbReference type="SUPFAM" id="SSF51735">
    <property type="entry name" value="NAD(P)-binding Rossmann-fold domains"/>
    <property type="match status" value="1"/>
</dbReference>
<dbReference type="RefSeq" id="WP_152775618.1">
    <property type="nucleotide sequence ID" value="NZ_VJZC01000388.1"/>
</dbReference>
<gene>
    <name evidence="2" type="ORF">FNH08_35400</name>
</gene>
<evidence type="ECO:0000259" key="1">
    <source>
        <dbReference type="SMART" id="SM00829"/>
    </source>
</evidence>
<dbReference type="EMBL" id="VJZC01000388">
    <property type="protein sequence ID" value="MPY62243.1"/>
    <property type="molecule type" value="Genomic_DNA"/>
</dbReference>
<dbReference type="Pfam" id="PF08240">
    <property type="entry name" value="ADH_N"/>
    <property type="match status" value="1"/>
</dbReference>
<dbReference type="InterPro" id="IPR052711">
    <property type="entry name" value="Zinc_ADH-like"/>
</dbReference>
<dbReference type="PANTHER" id="PTHR45033">
    <property type="match status" value="1"/>
</dbReference>
<dbReference type="InterPro" id="IPR013149">
    <property type="entry name" value="ADH-like_C"/>
</dbReference>
<dbReference type="Gene3D" id="3.90.180.10">
    <property type="entry name" value="Medium-chain alcohol dehydrogenases, catalytic domain"/>
    <property type="match status" value="1"/>
</dbReference>
<feature type="domain" description="Enoyl reductase (ER)" evidence="1">
    <location>
        <begin position="13"/>
        <end position="318"/>
    </location>
</feature>
<dbReference type="InterPro" id="IPR011032">
    <property type="entry name" value="GroES-like_sf"/>
</dbReference>
<organism evidence="2 3">
    <name type="scientific">Streptomyces spongiae</name>
    <dbReference type="NCBI Taxonomy" id="565072"/>
    <lineage>
        <taxon>Bacteria</taxon>
        <taxon>Bacillati</taxon>
        <taxon>Actinomycetota</taxon>
        <taxon>Actinomycetes</taxon>
        <taxon>Kitasatosporales</taxon>
        <taxon>Streptomycetaceae</taxon>
        <taxon>Streptomyces</taxon>
    </lineage>
</organism>
<dbReference type="GO" id="GO:0016491">
    <property type="term" value="F:oxidoreductase activity"/>
    <property type="evidence" value="ECO:0007669"/>
    <property type="project" value="InterPro"/>
</dbReference>
<evidence type="ECO:0000313" key="3">
    <source>
        <dbReference type="Proteomes" id="UP000400924"/>
    </source>
</evidence>
<dbReference type="PANTHER" id="PTHR45033:SF3">
    <property type="entry name" value="DEHYDROGENASE, PUTATIVE (AFU_ORTHOLOGUE AFUA_2G13270)-RELATED"/>
    <property type="match status" value="1"/>
</dbReference>
<evidence type="ECO:0000313" key="2">
    <source>
        <dbReference type="EMBL" id="MPY62243.1"/>
    </source>
</evidence>